<evidence type="ECO:0000313" key="2">
    <source>
        <dbReference type="EMBL" id="AKJ66894.1"/>
    </source>
</evidence>
<reference evidence="3" key="1">
    <citation type="submission" date="2015-06" db="EMBL/GenBank/DDBJ databases">
        <authorList>
            <person name="Lim Y.L."/>
            <person name="Ee R."/>
            <person name="Yong D."/>
            <person name="How K.Y."/>
            <person name="Yin W.F."/>
            <person name="Chan K.G."/>
        </authorList>
    </citation>
    <scope>NUCLEOTIDE SEQUENCE [LARGE SCALE GENOMIC DNA]</scope>
    <source>
        <strain evidence="3">DSM 25325</strain>
    </source>
</reference>
<dbReference type="EMBL" id="CP011568">
    <property type="protein sequence ID" value="AKJ66894.1"/>
    <property type="molecule type" value="Genomic_DNA"/>
</dbReference>
<keyword evidence="1" id="KW-0812">Transmembrane</keyword>
<keyword evidence="1" id="KW-1133">Transmembrane helix</keyword>
<evidence type="ECO:0000313" key="3">
    <source>
        <dbReference type="Proteomes" id="UP000036700"/>
    </source>
</evidence>
<proteinExistence type="predicted"/>
<keyword evidence="1" id="KW-0472">Membrane</keyword>
<dbReference type="RefSeq" id="WP_047212413.1">
    <property type="nucleotide sequence ID" value="NZ_CP011568.3"/>
</dbReference>
<dbReference type="AlphaFoldDB" id="A0A0G3ELQ5"/>
<feature type="transmembrane region" description="Helical" evidence="1">
    <location>
        <begin position="12"/>
        <end position="33"/>
    </location>
</feature>
<dbReference type="KEGG" id="ptx:ABW99_00250"/>
<evidence type="ECO:0000256" key="1">
    <source>
        <dbReference type="SAM" id="Phobius"/>
    </source>
</evidence>
<accession>A0A0G3ELQ5</accession>
<name>A0A0G3ELQ5_9BURK</name>
<sequence>MNDNQKTDNTKGFTIFVVVFILLLIGSLLFLALRSKREYDAQSAGYATSAAGTGQTAPGTASQAQ</sequence>
<dbReference type="STRING" id="445709.ABW99_00250"/>
<dbReference type="PATRIC" id="fig|445709.3.peg.61"/>
<protein>
    <submittedName>
        <fullName evidence="2">Uncharacterized protein</fullName>
    </submittedName>
</protein>
<dbReference type="Proteomes" id="UP000036700">
    <property type="component" value="Chromosome"/>
</dbReference>
<gene>
    <name evidence="2" type="ORF">ABW99_00250</name>
</gene>
<organism evidence="2 3">
    <name type="scientific">Pandoraea thiooxydans</name>
    <dbReference type="NCBI Taxonomy" id="445709"/>
    <lineage>
        <taxon>Bacteria</taxon>
        <taxon>Pseudomonadati</taxon>
        <taxon>Pseudomonadota</taxon>
        <taxon>Betaproteobacteria</taxon>
        <taxon>Burkholderiales</taxon>
        <taxon>Burkholderiaceae</taxon>
        <taxon>Pandoraea</taxon>
    </lineage>
</organism>
<keyword evidence="3" id="KW-1185">Reference proteome</keyword>